<gene>
    <name evidence="9" type="primary">ffh</name>
    <name evidence="11" type="ORF">CLG94_05765</name>
</gene>
<comment type="domain">
    <text evidence="9">Composed of three domains: the N-terminal N domain, which is responsible for interactions with the ribosome, the central G domain, which binds GTP, and the C-terminal M domain, which binds the RNA and the signal sequence of the RNC.</text>
</comment>
<evidence type="ECO:0000256" key="6">
    <source>
        <dbReference type="ARBA" id="ARBA00023135"/>
    </source>
</evidence>
<dbReference type="SMART" id="SM00963">
    <property type="entry name" value="SRP54_N"/>
    <property type="match status" value="1"/>
</dbReference>
<dbReference type="Pfam" id="PF02978">
    <property type="entry name" value="SRP_SPB"/>
    <property type="match status" value="1"/>
</dbReference>
<dbReference type="PROSITE" id="PS00300">
    <property type="entry name" value="SRP54"/>
    <property type="match status" value="1"/>
</dbReference>
<dbReference type="InterPro" id="IPR004125">
    <property type="entry name" value="Signal_recog_particle_SRP54_M"/>
</dbReference>
<dbReference type="Gene3D" id="1.10.260.30">
    <property type="entry name" value="Signal recognition particle, SRP54 subunit, M-domain"/>
    <property type="match status" value="1"/>
</dbReference>
<feature type="binding site" evidence="9">
    <location>
        <begin position="107"/>
        <end position="114"/>
    </location>
    <ligand>
        <name>GTP</name>
        <dbReference type="ChEBI" id="CHEBI:37565"/>
    </ligand>
</feature>
<dbReference type="InterPro" id="IPR004780">
    <property type="entry name" value="SRP"/>
</dbReference>
<dbReference type="InterPro" id="IPR036891">
    <property type="entry name" value="Signal_recog_part_SRP54_M_sf"/>
</dbReference>
<feature type="binding site" evidence="9">
    <location>
        <begin position="245"/>
        <end position="248"/>
    </location>
    <ligand>
        <name>GTP</name>
        <dbReference type="ChEBI" id="CHEBI:37565"/>
    </ligand>
</feature>
<dbReference type="Pfam" id="PF00448">
    <property type="entry name" value="SRP54"/>
    <property type="match status" value="1"/>
</dbReference>
<evidence type="ECO:0000256" key="4">
    <source>
        <dbReference type="ARBA" id="ARBA00022884"/>
    </source>
</evidence>
<evidence type="ECO:0000256" key="1">
    <source>
        <dbReference type="ARBA" id="ARBA00005450"/>
    </source>
</evidence>
<dbReference type="SMART" id="SM00382">
    <property type="entry name" value="AAA"/>
    <property type="match status" value="1"/>
</dbReference>
<keyword evidence="6 9" id="KW-0733">Signal recognition particle</keyword>
<evidence type="ECO:0000256" key="9">
    <source>
        <dbReference type="HAMAP-Rule" id="MF_00306"/>
    </source>
</evidence>
<accession>A0A2T4TYH5</accession>
<sequence>MFEGLTERLSLVLKKLRGHGRLTEENIAEALREVRLALLEADVNFKVVKGFIERVRERAVGRDVLESLTPGQQVVKVVYEELVEVLGKTRAPLVYAPDQPTVVMLVGLHGAGKTTTSAKLARWFVSEGRSPLLVAADTTRPAAREQLQTLGRALGVPVYAGEGSALQVCQEARRLAKERGQNPVILDTSGRLHIDEPLMQELVAIAGATSPTERLMVADAMTGQDAVNSALRFNADLDLTGFILTKLDGDSRGGAALSIRSVTGKPIKFIGVGEKSDALEPFHPERLASRILGMGDILTLVEKVQARVDQKQALDLVKKVRSEGFTLEDFRVQLQQLKDLGPLDQVMEMIPGLSRQKGLTDTVSAERDFKQAEAIINSMTRKERGVPEIINGSRRRRVAAGSGTSVADVNRLLKQFSQARKLMKQFIPGGGGARGKMAHRLRSLMGV</sequence>
<feature type="domain" description="SRP54-type proteins GTP-binding" evidence="10">
    <location>
        <begin position="266"/>
        <end position="279"/>
    </location>
</feature>
<dbReference type="Gene3D" id="1.20.120.140">
    <property type="entry name" value="Signal recognition particle SRP54, nucleotide-binding domain"/>
    <property type="match status" value="1"/>
</dbReference>
<evidence type="ECO:0000313" key="12">
    <source>
        <dbReference type="Proteomes" id="UP000241436"/>
    </source>
</evidence>
<dbReference type="EMBL" id="NVQC01000017">
    <property type="protein sequence ID" value="PTL36167.1"/>
    <property type="molecule type" value="Genomic_DNA"/>
</dbReference>
<evidence type="ECO:0000256" key="2">
    <source>
        <dbReference type="ARBA" id="ARBA00022741"/>
    </source>
</evidence>
<keyword evidence="2 9" id="KW-0547">Nucleotide-binding</keyword>
<dbReference type="GO" id="GO:0003924">
    <property type="term" value="F:GTPase activity"/>
    <property type="evidence" value="ECO:0007669"/>
    <property type="project" value="UniProtKB-UniRule"/>
</dbReference>
<dbReference type="InterPro" id="IPR000897">
    <property type="entry name" value="SRP54_GTPase_dom"/>
</dbReference>
<dbReference type="CDD" id="cd18539">
    <property type="entry name" value="SRP_G"/>
    <property type="match status" value="1"/>
</dbReference>
<reference evidence="12" key="2">
    <citation type="journal article" date="2018" name="Environ. Microbiol.">
        <title>Bloom of a denitrifying methanotroph, 'Candidatus Methylomirabilis limnetica', in a deep stratified lake.</title>
        <authorList>
            <person name="Graf J.S."/>
            <person name="Mayr M.J."/>
            <person name="Marchant H.K."/>
            <person name="Tienken D."/>
            <person name="Hach P.F."/>
            <person name="Brand A."/>
            <person name="Schubert C.J."/>
            <person name="Kuypers M.M."/>
            <person name="Milucka J."/>
        </authorList>
    </citation>
    <scope>NUCLEOTIDE SEQUENCE [LARGE SCALE GENOMIC DNA]</scope>
    <source>
        <strain evidence="12">Zug</strain>
    </source>
</reference>
<dbReference type="GO" id="GO:0005525">
    <property type="term" value="F:GTP binding"/>
    <property type="evidence" value="ECO:0007669"/>
    <property type="project" value="UniProtKB-UniRule"/>
</dbReference>
<feature type="binding site" evidence="9">
    <location>
        <begin position="187"/>
        <end position="191"/>
    </location>
    <ligand>
        <name>GTP</name>
        <dbReference type="ChEBI" id="CHEBI:37565"/>
    </ligand>
</feature>
<dbReference type="InterPro" id="IPR013822">
    <property type="entry name" value="Signal_recog_particl_SRP54_hlx"/>
</dbReference>
<name>A0A2T4TYH5_9BACT</name>
<dbReference type="SUPFAM" id="SSF47446">
    <property type="entry name" value="Signal peptide-binding domain"/>
    <property type="match status" value="1"/>
</dbReference>
<dbReference type="EC" id="3.6.5.4" evidence="9"/>
<dbReference type="GO" id="GO:0048500">
    <property type="term" value="C:signal recognition particle"/>
    <property type="evidence" value="ECO:0007669"/>
    <property type="project" value="UniProtKB-UniRule"/>
</dbReference>
<comment type="similarity">
    <text evidence="1 9">Belongs to the GTP-binding SRP family. SRP54 subfamily.</text>
</comment>
<dbReference type="InterPro" id="IPR022941">
    <property type="entry name" value="SRP54"/>
</dbReference>
<dbReference type="RefSeq" id="WP_107561914.1">
    <property type="nucleotide sequence ID" value="NZ_NVQC01000017.1"/>
</dbReference>
<protein>
    <recommendedName>
        <fullName evidence="9">Signal recognition particle protein</fullName>
        <ecNumber evidence="9">3.6.5.4</ecNumber>
    </recommendedName>
    <alternativeName>
        <fullName evidence="9">Fifty-four homolog</fullName>
    </alternativeName>
</protein>
<dbReference type="GO" id="GO:0008312">
    <property type="term" value="F:7S RNA binding"/>
    <property type="evidence" value="ECO:0007669"/>
    <property type="project" value="InterPro"/>
</dbReference>
<dbReference type="NCBIfam" id="TIGR00959">
    <property type="entry name" value="ffh"/>
    <property type="match status" value="1"/>
</dbReference>
<evidence type="ECO:0000256" key="8">
    <source>
        <dbReference type="ARBA" id="ARBA00048027"/>
    </source>
</evidence>
<evidence type="ECO:0000256" key="7">
    <source>
        <dbReference type="ARBA" id="ARBA00023274"/>
    </source>
</evidence>
<dbReference type="AlphaFoldDB" id="A0A2T4TYH5"/>
<comment type="function">
    <text evidence="9">Involved in targeting and insertion of nascent membrane proteins into the cytoplasmic membrane. Binds to the hydrophobic signal sequence of the ribosome-nascent chain (RNC) as it emerges from the ribosomes. The SRP-RNC complex is then targeted to the cytoplasmic membrane where it interacts with the SRP receptor FtsY.</text>
</comment>
<keyword evidence="3 9" id="KW-0378">Hydrolase</keyword>
<keyword evidence="4 9" id="KW-0694">RNA-binding</keyword>
<dbReference type="SUPFAM" id="SSF52540">
    <property type="entry name" value="P-loop containing nucleoside triphosphate hydrolases"/>
    <property type="match status" value="1"/>
</dbReference>
<dbReference type="OrthoDB" id="9804720at2"/>
<dbReference type="PANTHER" id="PTHR11564">
    <property type="entry name" value="SIGNAL RECOGNITION PARTICLE 54K PROTEIN SRP54"/>
    <property type="match status" value="1"/>
</dbReference>
<comment type="caution">
    <text evidence="11">The sequence shown here is derived from an EMBL/GenBank/DDBJ whole genome shotgun (WGS) entry which is preliminary data.</text>
</comment>
<comment type="subunit">
    <text evidence="9">Part of the signal recognition particle protein translocation system, which is composed of SRP and FtsY.</text>
</comment>
<dbReference type="Gene3D" id="3.40.50.300">
    <property type="entry name" value="P-loop containing nucleotide triphosphate hydrolases"/>
    <property type="match status" value="1"/>
</dbReference>
<keyword evidence="9" id="KW-0963">Cytoplasm</keyword>
<keyword evidence="5 9" id="KW-0342">GTP-binding</keyword>
<dbReference type="InterPro" id="IPR003593">
    <property type="entry name" value="AAA+_ATPase"/>
</dbReference>
<comment type="catalytic activity">
    <reaction evidence="8 9">
        <text>GTP + H2O = GDP + phosphate + H(+)</text>
        <dbReference type="Rhea" id="RHEA:19669"/>
        <dbReference type="ChEBI" id="CHEBI:15377"/>
        <dbReference type="ChEBI" id="CHEBI:15378"/>
        <dbReference type="ChEBI" id="CHEBI:37565"/>
        <dbReference type="ChEBI" id="CHEBI:43474"/>
        <dbReference type="ChEBI" id="CHEBI:58189"/>
        <dbReference type="EC" id="3.6.5.4"/>
    </reaction>
</comment>
<keyword evidence="12" id="KW-1185">Reference proteome</keyword>
<comment type="subcellular location">
    <subcellularLocation>
        <location evidence="9">Cytoplasm</location>
    </subcellularLocation>
    <text evidence="9">The SRP-RNC complex is targeted to the cytoplasmic membrane.</text>
</comment>
<evidence type="ECO:0000259" key="10">
    <source>
        <dbReference type="PROSITE" id="PS00300"/>
    </source>
</evidence>
<dbReference type="HAMAP" id="MF_00306">
    <property type="entry name" value="SRP54"/>
    <property type="match status" value="1"/>
</dbReference>
<evidence type="ECO:0000313" key="11">
    <source>
        <dbReference type="EMBL" id="PTL36167.1"/>
    </source>
</evidence>
<dbReference type="InterPro" id="IPR027417">
    <property type="entry name" value="P-loop_NTPase"/>
</dbReference>
<dbReference type="GO" id="GO:0006614">
    <property type="term" value="P:SRP-dependent cotranslational protein targeting to membrane"/>
    <property type="evidence" value="ECO:0007669"/>
    <property type="project" value="InterPro"/>
</dbReference>
<proteinExistence type="inferred from homology"/>
<dbReference type="Pfam" id="PF02881">
    <property type="entry name" value="SRP54_N"/>
    <property type="match status" value="1"/>
</dbReference>
<reference evidence="11 12" key="1">
    <citation type="submission" date="2017-09" db="EMBL/GenBank/DDBJ databases">
        <title>Bloom of a denitrifying methanotroph, Candidatus Methylomirabilis limnetica, in a deep stratified lake.</title>
        <authorList>
            <person name="Graf J.S."/>
            <person name="Marchant H.K."/>
            <person name="Tienken D."/>
            <person name="Hach P.F."/>
            <person name="Brand A."/>
            <person name="Schubert C.J."/>
            <person name="Kuypers M.M."/>
            <person name="Milucka J."/>
        </authorList>
    </citation>
    <scope>NUCLEOTIDE SEQUENCE [LARGE SCALE GENOMIC DNA]</scope>
    <source>
        <strain evidence="11 12">Zug</strain>
    </source>
</reference>
<keyword evidence="7 9" id="KW-0687">Ribonucleoprotein</keyword>
<evidence type="ECO:0000256" key="3">
    <source>
        <dbReference type="ARBA" id="ARBA00022801"/>
    </source>
</evidence>
<organism evidence="11 12">
    <name type="scientific">Candidatus Methylomirabilis limnetica</name>
    <dbReference type="NCBI Taxonomy" id="2033718"/>
    <lineage>
        <taxon>Bacteria</taxon>
        <taxon>Candidatus Methylomirabilota</taxon>
        <taxon>Candidatus Methylomirabilia</taxon>
        <taxon>Candidatus Methylomirabilales</taxon>
        <taxon>Candidatus Methylomirabilaceae</taxon>
        <taxon>Candidatus Methylomirabilis</taxon>
    </lineage>
</organism>
<dbReference type="InterPro" id="IPR042101">
    <property type="entry name" value="SRP54_N_sf"/>
</dbReference>
<dbReference type="Proteomes" id="UP000241436">
    <property type="component" value="Unassembled WGS sequence"/>
</dbReference>
<dbReference type="SMART" id="SM00962">
    <property type="entry name" value="SRP54"/>
    <property type="match status" value="1"/>
</dbReference>
<evidence type="ECO:0000256" key="5">
    <source>
        <dbReference type="ARBA" id="ARBA00023134"/>
    </source>
</evidence>
<dbReference type="PANTHER" id="PTHR11564:SF5">
    <property type="entry name" value="SIGNAL RECOGNITION PARTICLE SUBUNIT SRP54"/>
    <property type="match status" value="1"/>
</dbReference>